<dbReference type="PROSITE" id="PS50023">
    <property type="entry name" value="LIM_DOMAIN_2"/>
    <property type="match status" value="1"/>
</dbReference>
<feature type="compositionally biased region" description="Low complexity" evidence="5">
    <location>
        <begin position="709"/>
        <end position="726"/>
    </location>
</feature>
<dbReference type="SMART" id="SM00132">
    <property type="entry name" value="LIM"/>
    <property type="match status" value="1"/>
</dbReference>
<evidence type="ECO:0000256" key="3">
    <source>
        <dbReference type="ARBA" id="ARBA00023038"/>
    </source>
</evidence>
<dbReference type="AlphaFoldDB" id="A0A8S9YXN6"/>
<feature type="domain" description="LIM zinc-binding" evidence="6">
    <location>
        <begin position="905"/>
        <end position="971"/>
    </location>
</feature>
<evidence type="ECO:0000313" key="8">
    <source>
        <dbReference type="Proteomes" id="UP000822476"/>
    </source>
</evidence>
<feature type="compositionally biased region" description="Polar residues" evidence="5">
    <location>
        <begin position="566"/>
        <end position="577"/>
    </location>
</feature>
<dbReference type="InterPro" id="IPR001781">
    <property type="entry name" value="Znf_LIM"/>
</dbReference>
<reference evidence="7" key="1">
    <citation type="submission" date="2019-07" db="EMBL/GenBank/DDBJ databases">
        <title>Annotation for the trematode Paragonimus miyazaki's.</title>
        <authorList>
            <person name="Choi Y.-J."/>
        </authorList>
    </citation>
    <scope>NUCLEOTIDE SEQUENCE</scope>
    <source>
        <strain evidence="7">Japan</strain>
    </source>
</reference>
<dbReference type="Proteomes" id="UP000822476">
    <property type="component" value="Unassembled WGS sequence"/>
</dbReference>
<dbReference type="PROSITE" id="PS00478">
    <property type="entry name" value="LIM_DOMAIN_1"/>
    <property type="match status" value="1"/>
</dbReference>
<protein>
    <recommendedName>
        <fullName evidence="6">LIM zinc-binding domain-containing protein</fullName>
    </recommendedName>
</protein>
<feature type="region of interest" description="Disordered" evidence="5">
    <location>
        <begin position="477"/>
        <end position="588"/>
    </location>
</feature>
<feature type="region of interest" description="Disordered" evidence="5">
    <location>
        <begin position="275"/>
        <end position="297"/>
    </location>
</feature>
<feature type="compositionally biased region" description="Basic and acidic residues" evidence="5">
    <location>
        <begin position="772"/>
        <end position="782"/>
    </location>
</feature>
<proteinExistence type="predicted"/>
<sequence length="1024" mass="112264">MPVGFELACLLSACYSLVDSLQLSPFIYMAISLCTTLYVVISLFWLAKFVDHDPRCEDLPKLDYSAFTGLLPKTTIIQSLPSFSTGDQISSEYGAAKTHFPVSRNSNSVGSVVNKKSTVERLPEAHQFVRPPSAMGNTDSSRVVIPPNSKDNSVVEPLSVEQTTVEETQTNNNGTEEDEWQADLDDWRQRRRRVSRQQATKMMSFEEIQEEEERKRREAIRDRMRRIKTQRSCISNSFIASTDIVRPTPPNSPGMALLTGGGFNLLEDIDEVSLSPAPTVPESTPVPESSLAVDQSNNKSVTAIHQNGLESKPLISQPACDDHKSPMNGFKEHSSVESNQIVPTKQEDSIEDTADSQSPAPKNDRFSTADYREVQIRLQSKVKTVESRWGMMIRADGPSETAPFVIERVRIGSTADVCDVMNGDILLELNSTDLSPRSGQPLDAVTLQELESLMDQLSFTGRPATLRVLRKPNQIEEFSDTEQGKETPIASNSAGSVTTDTSDIDDRTEFKPTQDTAVTRIQDQSASKSNNVLSHPDESVLHVLPSYSDQPRSPRSQQRLHDVPYPNSSVLAESTDSGRLKAPLRPPTDFPLKKSLSAQIVDTSEVGASCLHSSSQIEDSSTSRTVSARVHRPVEISRAEPTHLSLSSISTLDARLEHVLLVQQPNVESPQVIQGSSSSVDHSIDLGSTPNTAWSETPNSPLPPPPALSPLITSPISSPTTIQPTTDSRIVRQTFPELPSPPSPIQRPSSKVTPNPLRFETSFTSLNPPPRVSDDHMSRASDDPQFGNRLQSDSNIYRVCPKLQSESRDATASSVPPAPPSPLLTPSRSTLYHPIAPLSSPQSSDIDEIDVDDCTQNRSVKISQHPYSSRRKFYPPPPPLPIPKQDAPPPPPPRVPLNKGINPRNKCTACTRELGTGDLMIINSMSLYYHLACFVCSRCGEPLSDGLSNADVRIRTGQLYCQTCYPSKRKTAAQGDSSQHKSDRAGTLPARSSTPVACADRRNRSRAPTYQVASGESGTKHGYM</sequence>
<feature type="compositionally biased region" description="Polar residues" evidence="5">
    <location>
        <begin position="547"/>
        <end position="557"/>
    </location>
</feature>
<evidence type="ECO:0000256" key="2">
    <source>
        <dbReference type="ARBA" id="ARBA00022833"/>
    </source>
</evidence>
<dbReference type="GO" id="GO:0030155">
    <property type="term" value="P:regulation of cell adhesion"/>
    <property type="evidence" value="ECO:0007669"/>
    <property type="project" value="InterPro"/>
</dbReference>
<dbReference type="GO" id="GO:0046872">
    <property type="term" value="F:metal ion binding"/>
    <property type="evidence" value="ECO:0007669"/>
    <property type="project" value="UniProtKB-KW"/>
</dbReference>
<organism evidence="7 8">
    <name type="scientific">Paragonimus skrjabini miyazakii</name>
    <dbReference type="NCBI Taxonomy" id="59628"/>
    <lineage>
        <taxon>Eukaryota</taxon>
        <taxon>Metazoa</taxon>
        <taxon>Spiralia</taxon>
        <taxon>Lophotrochozoa</taxon>
        <taxon>Platyhelminthes</taxon>
        <taxon>Trematoda</taxon>
        <taxon>Digenea</taxon>
        <taxon>Plagiorchiida</taxon>
        <taxon>Troglotremata</taxon>
        <taxon>Troglotrematidae</taxon>
        <taxon>Paragonimus</taxon>
    </lineage>
</organism>
<comment type="caution">
    <text evidence="7">The sequence shown here is derived from an EMBL/GenBank/DDBJ whole genome shotgun (WGS) entry which is preliminary data.</text>
</comment>
<feature type="compositionally biased region" description="Polar residues" evidence="5">
    <location>
        <begin position="489"/>
        <end position="501"/>
    </location>
</feature>
<dbReference type="OrthoDB" id="6251168at2759"/>
<keyword evidence="8" id="KW-1185">Reference proteome</keyword>
<feature type="compositionally biased region" description="Polar residues" evidence="5">
    <location>
        <begin position="1006"/>
        <end position="1017"/>
    </location>
</feature>
<keyword evidence="1 4" id="KW-0479">Metal-binding</keyword>
<accession>A0A8S9YXN6</accession>
<feature type="region of interest" description="Disordered" evidence="5">
    <location>
        <begin position="971"/>
        <end position="1024"/>
    </location>
</feature>
<evidence type="ECO:0000256" key="1">
    <source>
        <dbReference type="ARBA" id="ARBA00022723"/>
    </source>
</evidence>
<dbReference type="Pfam" id="PF00412">
    <property type="entry name" value="LIM"/>
    <property type="match status" value="1"/>
</dbReference>
<feature type="compositionally biased region" description="Polar residues" evidence="5">
    <location>
        <begin position="669"/>
        <end position="694"/>
    </location>
</feature>
<feature type="region of interest" description="Disordered" evidence="5">
    <location>
        <begin position="309"/>
        <end position="368"/>
    </location>
</feature>
<dbReference type="Gene3D" id="2.30.42.10">
    <property type="match status" value="1"/>
</dbReference>
<feature type="region of interest" description="Disordered" evidence="5">
    <location>
        <begin position="162"/>
        <end position="183"/>
    </location>
</feature>
<evidence type="ECO:0000256" key="4">
    <source>
        <dbReference type="PROSITE-ProRule" id="PRU00125"/>
    </source>
</evidence>
<dbReference type="EMBL" id="JTDE01001001">
    <property type="protein sequence ID" value="KAF7259869.1"/>
    <property type="molecule type" value="Genomic_DNA"/>
</dbReference>
<evidence type="ECO:0000256" key="5">
    <source>
        <dbReference type="SAM" id="MobiDB-lite"/>
    </source>
</evidence>
<keyword evidence="3 4" id="KW-0440">LIM domain</keyword>
<dbReference type="PANTHER" id="PTHR46767">
    <property type="entry name" value="LIM DOMAIN ONLY PROTEIN 7"/>
    <property type="match status" value="1"/>
</dbReference>
<feature type="compositionally biased region" description="Low complexity" evidence="5">
    <location>
        <begin position="162"/>
        <end position="174"/>
    </location>
</feature>
<dbReference type="CDD" id="cd08368">
    <property type="entry name" value="LIM"/>
    <property type="match status" value="1"/>
</dbReference>
<keyword evidence="2 4" id="KW-0862">Zinc</keyword>
<feature type="compositionally biased region" description="Basic and acidic residues" evidence="5">
    <location>
        <begin position="320"/>
        <end position="335"/>
    </location>
</feature>
<name>A0A8S9YXN6_9TREM</name>
<dbReference type="PANTHER" id="PTHR46767:SF2">
    <property type="entry name" value="LIM DOMAIN 7B"/>
    <property type="match status" value="1"/>
</dbReference>
<feature type="region of interest" description="Disordered" evidence="5">
    <location>
        <begin position="669"/>
        <end position="900"/>
    </location>
</feature>
<evidence type="ECO:0000313" key="7">
    <source>
        <dbReference type="EMBL" id="KAF7259869.1"/>
    </source>
</evidence>
<feature type="compositionally biased region" description="Polar residues" evidence="5">
    <location>
        <begin position="513"/>
        <end position="533"/>
    </location>
</feature>
<feature type="compositionally biased region" description="Polar residues" evidence="5">
    <location>
        <begin position="854"/>
        <end position="867"/>
    </location>
</feature>
<dbReference type="Gene3D" id="2.10.110.10">
    <property type="entry name" value="Cysteine Rich Protein"/>
    <property type="match status" value="1"/>
</dbReference>
<dbReference type="InterPro" id="IPR029978">
    <property type="entry name" value="LMO-7"/>
</dbReference>
<gene>
    <name evidence="7" type="ORF">EG68_02611</name>
</gene>
<dbReference type="InterPro" id="IPR036034">
    <property type="entry name" value="PDZ_sf"/>
</dbReference>
<dbReference type="SUPFAM" id="SSF50156">
    <property type="entry name" value="PDZ domain-like"/>
    <property type="match status" value="1"/>
</dbReference>
<evidence type="ECO:0000259" key="6">
    <source>
        <dbReference type="PROSITE" id="PS50023"/>
    </source>
</evidence>
<dbReference type="GO" id="GO:0023051">
    <property type="term" value="P:regulation of signaling"/>
    <property type="evidence" value="ECO:0007669"/>
    <property type="project" value="InterPro"/>
</dbReference>
<feature type="compositionally biased region" description="Pro residues" evidence="5">
    <location>
        <begin position="874"/>
        <end position="895"/>
    </location>
</feature>